<sequence length="97" mass="10717">MRIRHSVVNEGMSSTCCANTLPLSDRDPVCSVGKWLFVPDRRNAAGDVLRTGYLSCNGERVVLRHCSRLLADFLRTIRQIEENFAARIGAEPAAVEG</sequence>
<protein>
    <submittedName>
        <fullName evidence="1">Uncharacterized protein</fullName>
    </submittedName>
</protein>
<dbReference type="RefSeq" id="WP_184937467.1">
    <property type="nucleotide sequence ID" value="NZ_JACHJV010000001.1"/>
</dbReference>
<reference evidence="1 2" key="1">
    <citation type="submission" date="2020-08" db="EMBL/GenBank/DDBJ databases">
        <title>Sequencing the genomes of 1000 actinobacteria strains.</title>
        <authorList>
            <person name="Klenk H.-P."/>
        </authorList>
    </citation>
    <scope>NUCLEOTIDE SEQUENCE [LARGE SCALE GENOMIC DNA]</scope>
    <source>
        <strain evidence="1 2">DSM 41654</strain>
    </source>
</reference>
<name>A0A7W7R534_KITKI</name>
<evidence type="ECO:0000313" key="2">
    <source>
        <dbReference type="Proteomes" id="UP000540506"/>
    </source>
</evidence>
<dbReference type="EMBL" id="JACHJV010000001">
    <property type="protein sequence ID" value="MBB4925343.1"/>
    <property type="molecule type" value="Genomic_DNA"/>
</dbReference>
<dbReference type="AlphaFoldDB" id="A0A7W7R534"/>
<accession>A0A7W7R534</accession>
<proteinExistence type="predicted"/>
<comment type="caution">
    <text evidence="1">The sequence shown here is derived from an EMBL/GenBank/DDBJ whole genome shotgun (WGS) entry which is preliminary data.</text>
</comment>
<dbReference type="Proteomes" id="UP000540506">
    <property type="component" value="Unassembled WGS sequence"/>
</dbReference>
<organism evidence="1 2">
    <name type="scientific">Kitasatospora kifunensis</name>
    <name type="common">Streptomyces kifunensis</name>
    <dbReference type="NCBI Taxonomy" id="58351"/>
    <lineage>
        <taxon>Bacteria</taxon>
        <taxon>Bacillati</taxon>
        <taxon>Actinomycetota</taxon>
        <taxon>Actinomycetes</taxon>
        <taxon>Kitasatosporales</taxon>
        <taxon>Streptomycetaceae</taxon>
        <taxon>Kitasatospora</taxon>
    </lineage>
</organism>
<evidence type="ECO:0000313" key="1">
    <source>
        <dbReference type="EMBL" id="MBB4925343.1"/>
    </source>
</evidence>
<gene>
    <name evidence="1" type="ORF">FHR34_004336</name>
</gene>
<keyword evidence="2" id="KW-1185">Reference proteome</keyword>